<evidence type="ECO:0000259" key="7">
    <source>
        <dbReference type="PROSITE" id="PS51722"/>
    </source>
</evidence>
<dbReference type="CDD" id="cd04095">
    <property type="entry name" value="CysN_NoDQ_III"/>
    <property type="match status" value="1"/>
</dbReference>
<dbReference type="InterPro" id="IPR009000">
    <property type="entry name" value="Transl_B-barrel_sf"/>
</dbReference>
<dbReference type="InterPro" id="IPR054696">
    <property type="entry name" value="GTP-eEF1A_C"/>
</dbReference>
<dbReference type="GO" id="GO:0004781">
    <property type="term" value="F:sulfate adenylyltransferase (ATP) activity"/>
    <property type="evidence" value="ECO:0007669"/>
    <property type="project" value="UniProtKB-EC"/>
</dbReference>
<dbReference type="PRINTS" id="PR00315">
    <property type="entry name" value="ELONGATNFCT"/>
</dbReference>
<dbReference type="InterPro" id="IPR000795">
    <property type="entry name" value="T_Tr_GTP-bd_dom"/>
</dbReference>
<dbReference type="Proteomes" id="UP000228626">
    <property type="component" value="Unassembled WGS sequence"/>
</dbReference>
<keyword evidence="5" id="KW-0067">ATP-binding</keyword>
<protein>
    <recommendedName>
        <fullName evidence="1">sulfate adenylyltransferase</fullName>
        <ecNumber evidence="1">2.7.7.4</ecNumber>
    </recommendedName>
</protein>
<keyword evidence="3 8" id="KW-0548">Nucleotidyltransferase</keyword>
<dbReference type="AlphaFoldDB" id="A0A2H0V254"/>
<sequence>MQDIKETIDRDLLWLATAGSVDNGKSTLIGRLLHDCHAIYQDQLSSLEKISFKKGLSEVDLSLLTDGLSAEREQGITIDVAYRYFNTDRRRIIIADVPGHEQYTRNMVTGCSNADAVLILMDAQKGLTTQSKRHLFIASMMKIPNILIVVNKMDAVDYRQDVFAKIKQDCLSYISRLNIKEVDFIPVSAIKGDMVVFRGEAMPWYKDTTIIEYLNKIKVSLSNNEDSLRLPIQLTVRGEGEPRCYTGKMESGVLKKGDEVLILPSKIKTAIKAIFIGKKKLEMASAGQSVSVMLVDEVDVGRGDLIVRQSELPEKANEIEAMLCWMDNNPLEMGRSYLIKQMNKTCRVDISNVSYRVNIDNLYHESAASLRLNEIGRVFVKTNNELLFDAYEDNKYTGSFILIDEINKSTVAAGIILN</sequence>
<name>A0A2H0V254_9BACT</name>
<keyword evidence="6" id="KW-0342">GTP-binding</keyword>
<dbReference type="GO" id="GO:0005525">
    <property type="term" value="F:GTP binding"/>
    <property type="evidence" value="ECO:0007669"/>
    <property type="project" value="UniProtKB-KW"/>
</dbReference>
<dbReference type="InterPro" id="IPR027417">
    <property type="entry name" value="P-loop_NTPase"/>
</dbReference>
<dbReference type="CDD" id="cd04166">
    <property type="entry name" value="CysN_ATPS"/>
    <property type="match status" value="1"/>
</dbReference>
<evidence type="ECO:0000313" key="8">
    <source>
        <dbReference type="EMBL" id="PIR93145.1"/>
    </source>
</evidence>
<evidence type="ECO:0000256" key="1">
    <source>
        <dbReference type="ARBA" id="ARBA00012391"/>
    </source>
</evidence>
<dbReference type="PANTHER" id="PTHR23115">
    <property type="entry name" value="TRANSLATION FACTOR"/>
    <property type="match status" value="1"/>
</dbReference>
<dbReference type="Gene3D" id="3.40.50.300">
    <property type="entry name" value="P-loop containing nucleotide triphosphate hydrolases"/>
    <property type="match status" value="1"/>
</dbReference>
<keyword evidence="2 8" id="KW-0808">Transferase</keyword>
<dbReference type="GO" id="GO:0006790">
    <property type="term" value="P:sulfur compound metabolic process"/>
    <property type="evidence" value="ECO:0007669"/>
    <property type="project" value="InterPro"/>
</dbReference>
<dbReference type="Pfam" id="PF00009">
    <property type="entry name" value="GTP_EFTU"/>
    <property type="match status" value="1"/>
</dbReference>
<dbReference type="FunFam" id="3.40.50.300:FF:000119">
    <property type="entry name" value="Sulfate adenylyltransferase subunit 1"/>
    <property type="match status" value="1"/>
</dbReference>
<evidence type="ECO:0000256" key="2">
    <source>
        <dbReference type="ARBA" id="ARBA00022679"/>
    </source>
</evidence>
<reference evidence="9" key="1">
    <citation type="submission" date="2017-09" db="EMBL/GenBank/DDBJ databases">
        <title>Depth-based differentiation of microbial function through sediment-hosted aquifers and enrichment of novel symbionts in the deep terrestrial subsurface.</title>
        <authorList>
            <person name="Probst A.J."/>
            <person name="Ladd B."/>
            <person name="Jarett J.K."/>
            <person name="Geller-Mcgrath D.E."/>
            <person name="Sieber C.M.K."/>
            <person name="Emerson J.B."/>
            <person name="Anantharaman K."/>
            <person name="Thomas B.C."/>
            <person name="Malmstrom R."/>
            <person name="Stieglmeier M."/>
            <person name="Klingl A."/>
            <person name="Woyke T."/>
            <person name="Ryan C.M."/>
            <person name="Banfield J.F."/>
        </authorList>
    </citation>
    <scope>NUCLEOTIDE SEQUENCE [LARGE SCALE GENOMIC DNA]</scope>
</reference>
<accession>A0A2H0V254</accession>
<dbReference type="InterPro" id="IPR009001">
    <property type="entry name" value="Transl_elong_EF1A/Init_IF2_C"/>
</dbReference>
<dbReference type="SUPFAM" id="SSF50465">
    <property type="entry name" value="EF-Tu/eEF-1alpha/eIF2-gamma C-terminal domain"/>
    <property type="match status" value="1"/>
</dbReference>
<organism evidence="8 9">
    <name type="scientific">Candidatus Falkowbacteria bacterium CG10_big_fil_rev_8_21_14_0_10_43_10</name>
    <dbReference type="NCBI Taxonomy" id="1974567"/>
    <lineage>
        <taxon>Bacteria</taxon>
        <taxon>Candidatus Falkowiibacteriota</taxon>
    </lineage>
</organism>
<keyword evidence="4" id="KW-0547">Nucleotide-binding</keyword>
<comment type="caution">
    <text evidence="8">The sequence shown here is derived from an EMBL/GenBank/DDBJ whole genome shotgun (WGS) entry which is preliminary data.</text>
</comment>
<evidence type="ECO:0000256" key="5">
    <source>
        <dbReference type="ARBA" id="ARBA00022840"/>
    </source>
</evidence>
<dbReference type="EMBL" id="PFAR01000027">
    <property type="protein sequence ID" value="PIR93145.1"/>
    <property type="molecule type" value="Genomic_DNA"/>
</dbReference>
<dbReference type="GO" id="GO:0005524">
    <property type="term" value="F:ATP binding"/>
    <property type="evidence" value="ECO:0007669"/>
    <property type="project" value="UniProtKB-KW"/>
</dbReference>
<proteinExistence type="predicted"/>
<dbReference type="Gene3D" id="2.40.30.10">
    <property type="entry name" value="Translation factors"/>
    <property type="match status" value="2"/>
</dbReference>
<dbReference type="InterPro" id="IPR050100">
    <property type="entry name" value="TRAFAC_GTPase_members"/>
</dbReference>
<dbReference type="EC" id="2.7.7.4" evidence="1"/>
<dbReference type="InterPro" id="IPR011779">
    <property type="entry name" value="SO4_adenylTrfase_lsu"/>
</dbReference>
<dbReference type="InterPro" id="IPR041757">
    <property type="entry name" value="CysN_GTP-bd"/>
</dbReference>
<evidence type="ECO:0000256" key="3">
    <source>
        <dbReference type="ARBA" id="ARBA00022695"/>
    </source>
</evidence>
<dbReference type="InterPro" id="IPR044139">
    <property type="entry name" value="CysN_NoDQ_III"/>
</dbReference>
<gene>
    <name evidence="8" type="ORF">COT99_02285</name>
</gene>
<evidence type="ECO:0000313" key="9">
    <source>
        <dbReference type="Proteomes" id="UP000228626"/>
    </source>
</evidence>
<feature type="domain" description="Tr-type G" evidence="7">
    <location>
        <begin position="10"/>
        <end position="222"/>
    </location>
</feature>
<dbReference type="NCBIfam" id="TIGR02034">
    <property type="entry name" value="CysN"/>
    <property type="match status" value="1"/>
</dbReference>
<dbReference type="SUPFAM" id="SSF52540">
    <property type="entry name" value="P-loop containing nucleoside triphosphate hydrolases"/>
    <property type="match status" value="1"/>
</dbReference>
<dbReference type="InterPro" id="IPR031157">
    <property type="entry name" value="G_TR_CS"/>
</dbReference>
<dbReference type="SUPFAM" id="SSF50447">
    <property type="entry name" value="Translation proteins"/>
    <property type="match status" value="1"/>
</dbReference>
<dbReference type="PROSITE" id="PS51722">
    <property type="entry name" value="G_TR_2"/>
    <property type="match status" value="1"/>
</dbReference>
<evidence type="ECO:0000256" key="4">
    <source>
        <dbReference type="ARBA" id="ARBA00022741"/>
    </source>
</evidence>
<evidence type="ECO:0000256" key="6">
    <source>
        <dbReference type="ARBA" id="ARBA00023134"/>
    </source>
</evidence>
<dbReference type="GO" id="GO:0003924">
    <property type="term" value="F:GTPase activity"/>
    <property type="evidence" value="ECO:0007669"/>
    <property type="project" value="InterPro"/>
</dbReference>
<dbReference type="Pfam" id="PF22594">
    <property type="entry name" value="GTP-eEF1A_C"/>
    <property type="match status" value="1"/>
</dbReference>
<dbReference type="PROSITE" id="PS00301">
    <property type="entry name" value="G_TR_1"/>
    <property type="match status" value="1"/>
</dbReference>